<dbReference type="AlphaFoldDB" id="A0A1R1PLX3"/>
<dbReference type="GO" id="GO:0005886">
    <property type="term" value="C:plasma membrane"/>
    <property type="evidence" value="ECO:0007669"/>
    <property type="project" value="TreeGrafter"/>
</dbReference>
<dbReference type="PANTHER" id="PTHR24092:SF180">
    <property type="entry name" value="PHOSPHOLIPID-TRANSPORTING ATPASE DNF1-RELATED"/>
    <property type="match status" value="1"/>
</dbReference>
<sequence length="592" mass="66411">MGEDREQQIEETQAMIEHSLELIGATAIEDKLQEQVPECIAALRSASIKIWVLTGDKMETAINIGFAANLLARDMELWKLDGRDGEEGDTEVHGQRRVPLDLKEADILTKISHRVGKAVNNFKLERTGPAARPSLLDLGDSLSVLNEPIQSADVDTNKIIRKNIKNAKKARKKNLRLNSESFMESPTAPSFFRSPSVPLAAISDSHHKPTRYSRSLFAENTSIKDPPSQFPNALALDGSALDVILKDQYAAEELVQLAPIFRSVICCRASPLQKSQVVSLIRKGLSTLTLAIGDGANDVSMIQAANVGVGISGVEGMQAANSSDYKIARFHYLQNLLLVHGLFNYLRFSEAVMYFFYKNIIWALAPFWYGSSCLFSGNLLFSFIYIQTYNLVFTLFPVFFLGTIDKPFNYKTAMLYTGTYRLGIRNAYFSYRRFAMYALDGFYQAAAIFLVFFLFTLSYPVLSSGKMWSIANFSTGIVVTIIICTLITAFIDSYQSNYFMIFVAIFSVASYFAIGPLGAALNLDPTLEQPFSFYQEVYASPVFWLSVFMATLLAVLPRFLFTYYSRALRPKDIDVVREIKILKRPWYGQVST</sequence>
<evidence type="ECO:0000256" key="2">
    <source>
        <dbReference type="ARBA" id="ARBA00004308"/>
    </source>
</evidence>
<dbReference type="GO" id="GO:0046872">
    <property type="term" value="F:metal ion binding"/>
    <property type="evidence" value="ECO:0007669"/>
    <property type="project" value="UniProtKB-KW"/>
</dbReference>
<evidence type="ECO:0000313" key="12">
    <source>
        <dbReference type="Proteomes" id="UP000188320"/>
    </source>
</evidence>
<dbReference type="SUPFAM" id="SSF81665">
    <property type="entry name" value="Calcium ATPase, transmembrane domain M"/>
    <property type="match status" value="1"/>
</dbReference>
<dbReference type="Proteomes" id="UP000188320">
    <property type="component" value="Unassembled WGS sequence"/>
</dbReference>
<name>A0A1R1PLX3_ZANCU</name>
<dbReference type="InterPro" id="IPR001757">
    <property type="entry name" value="P_typ_ATPase"/>
</dbReference>
<evidence type="ECO:0000313" key="11">
    <source>
        <dbReference type="EMBL" id="OMH81964.1"/>
    </source>
</evidence>
<dbReference type="Gene3D" id="3.40.50.1000">
    <property type="entry name" value="HAD superfamily/HAD-like"/>
    <property type="match status" value="1"/>
</dbReference>
<feature type="domain" description="P-type ATPase C-terminal" evidence="10">
    <location>
        <begin position="320"/>
        <end position="571"/>
    </location>
</feature>
<dbReference type="InterPro" id="IPR032630">
    <property type="entry name" value="P_typ_ATPase_c"/>
</dbReference>
<comment type="subcellular location">
    <subcellularLocation>
        <location evidence="2">Endomembrane system</location>
    </subcellularLocation>
    <subcellularLocation>
        <location evidence="1">Membrane</location>
        <topology evidence="1">Multi-pass membrane protein</topology>
    </subcellularLocation>
</comment>
<evidence type="ECO:0000259" key="10">
    <source>
        <dbReference type="Pfam" id="PF16212"/>
    </source>
</evidence>
<evidence type="ECO:0000256" key="1">
    <source>
        <dbReference type="ARBA" id="ARBA00004141"/>
    </source>
</evidence>
<dbReference type="GO" id="GO:0045332">
    <property type="term" value="P:phospholipid translocation"/>
    <property type="evidence" value="ECO:0007669"/>
    <property type="project" value="TreeGrafter"/>
</dbReference>
<dbReference type="InterPro" id="IPR036412">
    <property type="entry name" value="HAD-like_sf"/>
</dbReference>
<keyword evidence="5" id="KW-0479">Metal-binding</keyword>
<dbReference type="GO" id="GO:0140326">
    <property type="term" value="F:ATPase-coupled intramembrane lipid transporter activity"/>
    <property type="evidence" value="ECO:0007669"/>
    <property type="project" value="TreeGrafter"/>
</dbReference>
<dbReference type="EMBL" id="LSSK01000771">
    <property type="protein sequence ID" value="OMH81964.1"/>
    <property type="molecule type" value="Genomic_DNA"/>
</dbReference>
<evidence type="ECO:0000256" key="4">
    <source>
        <dbReference type="ARBA" id="ARBA00022692"/>
    </source>
</evidence>
<feature type="transmembrane region" description="Helical" evidence="9">
    <location>
        <begin position="468"/>
        <end position="491"/>
    </location>
</feature>
<comment type="caution">
    <text evidence="11">The sequence shown here is derived from an EMBL/GenBank/DDBJ whole genome shotgun (WGS) entry which is preliminary data.</text>
</comment>
<evidence type="ECO:0000256" key="9">
    <source>
        <dbReference type="SAM" id="Phobius"/>
    </source>
</evidence>
<dbReference type="InterPro" id="IPR023214">
    <property type="entry name" value="HAD_sf"/>
</dbReference>
<dbReference type="Pfam" id="PF16212">
    <property type="entry name" value="PhoLip_ATPase_C"/>
    <property type="match status" value="1"/>
</dbReference>
<evidence type="ECO:0000256" key="8">
    <source>
        <dbReference type="ARBA" id="ARBA00023136"/>
    </source>
</evidence>
<dbReference type="GO" id="GO:0016887">
    <property type="term" value="F:ATP hydrolysis activity"/>
    <property type="evidence" value="ECO:0007669"/>
    <property type="project" value="InterPro"/>
</dbReference>
<evidence type="ECO:0000256" key="3">
    <source>
        <dbReference type="ARBA" id="ARBA00022448"/>
    </source>
</evidence>
<evidence type="ECO:0000256" key="7">
    <source>
        <dbReference type="ARBA" id="ARBA00022989"/>
    </source>
</evidence>
<keyword evidence="8 9" id="KW-0472">Membrane</keyword>
<evidence type="ECO:0000256" key="5">
    <source>
        <dbReference type="ARBA" id="ARBA00022723"/>
    </source>
</evidence>
<evidence type="ECO:0000256" key="6">
    <source>
        <dbReference type="ARBA" id="ARBA00022842"/>
    </source>
</evidence>
<keyword evidence="4 9" id="KW-0812">Transmembrane</keyword>
<proteinExistence type="predicted"/>
<feature type="transmembrane region" description="Helical" evidence="9">
    <location>
        <begin position="442"/>
        <end position="462"/>
    </location>
</feature>
<dbReference type="SUPFAM" id="SSF56784">
    <property type="entry name" value="HAD-like"/>
    <property type="match status" value="1"/>
</dbReference>
<organism evidence="11 12">
    <name type="scientific">Zancudomyces culisetae</name>
    <name type="common">Gut fungus</name>
    <name type="synonym">Smittium culisetae</name>
    <dbReference type="NCBI Taxonomy" id="1213189"/>
    <lineage>
        <taxon>Eukaryota</taxon>
        <taxon>Fungi</taxon>
        <taxon>Fungi incertae sedis</taxon>
        <taxon>Zoopagomycota</taxon>
        <taxon>Kickxellomycotina</taxon>
        <taxon>Harpellomycetes</taxon>
        <taxon>Harpellales</taxon>
        <taxon>Legeriomycetaceae</taxon>
        <taxon>Zancudomyces</taxon>
    </lineage>
</organism>
<dbReference type="PANTHER" id="PTHR24092">
    <property type="entry name" value="PROBABLE PHOSPHOLIPID-TRANSPORTING ATPASE"/>
    <property type="match status" value="1"/>
</dbReference>
<reference evidence="12" key="1">
    <citation type="submission" date="2017-01" db="EMBL/GenBank/DDBJ databases">
        <authorList>
            <person name="Wang Y."/>
            <person name="White M."/>
            <person name="Kvist S."/>
            <person name="Moncalvo J.-M."/>
        </authorList>
    </citation>
    <scope>NUCLEOTIDE SEQUENCE [LARGE SCALE GENOMIC DNA]</scope>
    <source>
        <strain evidence="12">COL-18-3</strain>
    </source>
</reference>
<feature type="transmembrane region" description="Helical" evidence="9">
    <location>
        <begin position="541"/>
        <end position="561"/>
    </location>
</feature>
<dbReference type="OrthoDB" id="377733at2759"/>
<gene>
    <name evidence="11" type="ORF">AX774_g4576</name>
</gene>
<keyword evidence="7 9" id="KW-1133">Transmembrane helix</keyword>
<feature type="transmembrane region" description="Helical" evidence="9">
    <location>
        <begin position="383"/>
        <end position="404"/>
    </location>
</feature>
<keyword evidence="12" id="KW-1185">Reference proteome</keyword>
<keyword evidence="3" id="KW-0813">Transport</keyword>
<dbReference type="NCBIfam" id="TIGR01494">
    <property type="entry name" value="ATPase_P-type"/>
    <property type="match status" value="1"/>
</dbReference>
<accession>A0A1R1PLX3</accession>
<feature type="transmembrane region" description="Helical" evidence="9">
    <location>
        <begin position="498"/>
        <end position="521"/>
    </location>
</feature>
<keyword evidence="6" id="KW-0460">Magnesium</keyword>
<protein>
    <submittedName>
        <fullName evidence="11">Phospholipid-transporting ATPase DNF1</fullName>
    </submittedName>
</protein>
<dbReference type="GO" id="GO:0005524">
    <property type="term" value="F:ATP binding"/>
    <property type="evidence" value="ECO:0007669"/>
    <property type="project" value="InterPro"/>
</dbReference>
<dbReference type="InterPro" id="IPR023298">
    <property type="entry name" value="ATPase_P-typ_TM_dom_sf"/>
</dbReference>